<dbReference type="SMR" id="B4MKQ0"/>
<dbReference type="PANTHER" id="PTHR12732">
    <property type="entry name" value="UNCHARACTERIZED PROTEASOME COMPONENT REGION PCI-CONTAINING"/>
    <property type="match status" value="1"/>
</dbReference>
<dbReference type="OrthoDB" id="10252687at2759"/>
<comment type="similarity">
    <text evidence="1">Belongs to the CSN12 family.</text>
</comment>
<evidence type="ECO:0000256" key="1">
    <source>
        <dbReference type="ARBA" id="ARBA00025771"/>
    </source>
</evidence>
<dbReference type="STRING" id="7260.B4MKQ0"/>
<dbReference type="GO" id="GO:0003690">
    <property type="term" value="F:double-stranded DNA binding"/>
    <property type="evidence" value="ECO:0007669"/>
    <property type="project" value="InterPro"/>
</dbReference>
<dbReference type="FunFam" id="1.10.10.10:FF:000146">
    <property type="entry name" value="PCI domain-containing protein 2 homolog"/>
    <property type="match status" value="1"/>
</dbReference>
<keyword evidence="6" id="KW-1185">Reference proteome</keyword>
<dbReference type="GO" id="GO:0005737">
    <property type="term" value="C:cytoplasm"/>
    <property type="evidence" value="ECO:0007669"/>
    <property type="project" value="EnsemblMetazoa"/>
</dbReference>
<dbReference type="GO" id="GO:0070390">
    <property type="term" value="C:transcription export complex 2"/>
    <property type="evidence" value="ECO:0007669"/>
    <property type="project" value="EnsemblMetazoa"/>
</dbReference>
<gene>
    <name evidence="5" type="primary">Dwil\GK17175</name>
    <name evidence="5" type="ORF">Dwil_GK17175</name>
</gene>
<dbReference type="eggNOG" id="KOG2688">
    <property type="taxonomic scope" value="Eukaryota"/>
</dbReference>
<dbReference type="OMA" id="INRMFTL"/>
<dbReference type="EMBL" id="CH963847">
    <property type="protein sequence ID" value="EDW72756.1"/>
    <property type="molecule type" value="Genomic_DNA"/>
</dbReference>
<feature type="domain" description="PCI" evidence="4">
    <location>
        <begin position="209"/>
        <end position="390"/>
    </location>
</feature>
<evidence type="ECO:0000313" key="6">
    <source>
        <dbReference type="Proteomes" id="UP000007798"/>
    </source>
</evidence>
<evidence type="ECO:0000256" key="2">
    <source>
        <dbReference type="ARBA" id="ARBA00033214"/>
    </source>
</evidence>
<dbReference type="SMART" id="SM00753">
    <property type="entry name" value="PAM"/>
    <property type="match status" value="1"/>
</dbReference>
<dbReference type="InterPro" id="IPR000717">
    <property type="entry name" value="PCI_dom"/>
</dbReference>
<dbReference type="PhylomeDB" id="B4MKQ0"/>
<dbReference type="FunCoup" id="B4MKQ0">
    <property type="interactions" value="1981"/>
</dbReference>
<accession>B4MKQ0</accession>
<reference evidence="5 6" key="1">
    <citation type="journal article" date="2007" name="Nature">
        <title>Evolution of genes and genomes on the Drosophila phylogeny.</title>
        <authorList>
            <consortium name="Drosophila 12 Genomes Consortium"/>
            <person name="Clark A.G."/>
            <person name="Eisen M.B."/>
            <person name="Smith D.R."/>
            <person name="Bergman C.M."/>
            <person name="Oliver B."/>
            <person name="Markow T.A."/>
            <person name="Kaufman T.C."/>
            <person name="Kellis M."/>
            <person name="Gelbart W."/>
            <person name="Iyer V.N."/>
            <person name="Pollard D.A."/>
            <person name="Sackton T.B."/>
            <person name="Larracuente A.M."/>
            <person name="Singh N.D."/>
            <person name="Abad J.P."/>
            <person name="Abt D.N."/>
            <person name="Adryan B."/>
            <person name="Aguade M."/>
            <person name="Akashi H."/>
            <person name="Anderson W.W."/>
            <person name="Aquadro C.F."/>
            <person name="Ardell D.H."/>
            <person name="Arguello R."/>
            <person name="Artieri C.G."/>
            <person name="Barbash D.A."/>
            <person name="Barker D."/>
            <person name="Barsanti P."/>
            <person name="Batterham P."/>
            <person name="Batzoglou S."/>
            <person name="Begun D."/>
            <person name="Bhutkar A."/>
            <person name="Blanco E."/>
            <person name="Bosak S.A."/>
            <person name="Bradley R.K."/>
            <person name="Brand A.D."/>
            <person name="Brent M.R."/>
            <person name="Brooks A.N."/>
            <person name="Brown R.H."/>
            <person name="Butlin R.K."/>
            <person name="Caggese C."/>
            <person name="Calvi B.R."/>
            <person name="Bernardo de Carvalho A."/>
            <person name="Caspi A."/>
            <person name="Castrezana S."/>
            <person name="Celniker S.E."/>
            <person name="Chang J.L."/>
            <person name="Chapple C."/>
            <person name="Chatterji S."/>
            <person name="Chinwalla A."/>
            <person name="Civetta A."/>
            <person name="Clifton S.W."/>
            <person name="Comeron J.M."/>
            <person name="Costello J.C."/>
            <person name="Coyne J.A."/>
            <person name="Daub J."/>
            <person name="David R.G."/>
            <person name="Delcher A.L."/>
            <person name="Delehaunty K."/>
            <person name="Do C.B."/>
            <person name="Ebling H."/>
            <person name="Edwards K."/>
            <person name="Eickbush T."/>
            <person name="Evans J.D."/>
            <person name="Filipski A."/>
            <person name="Findeiss S."/>
            <person name="Freyhult E."/>
            <person name="Fulton L."/>
            <person name="Fulton R."/>
            <person name="Garcia A.C."/>
            <person name="Gardiner A."/>
            <person name="Garfield D.A."/>
            <person name="Garvin B.E."/>
            <person name="Gibson G."/>
            <person name="Gilbert D."/>
            <person name="Gnerre S."/>
            <person name="Godfrey J."/>
            <person name="Good R."/>
            <person name="Gotea V."/>
            <person name="Gravely B."/>
            <person name="Greenberg A.J."/>
            <person name="Griffiths-Jones S."/>
            <person name="Gross S."/>
            <person name="Guigo R."/>
            <person name="Gustafson E.A."/>
            <person name="Haerty W."/>
            <person name="Hahn M.W."/>
            <person name="Halligan D.L."/>
            <person name="Halpern A.L."/>
            <person name="Halter G.M."/>
            <person name="Han M.V."/>
            <person name="Heger A."/>
            <person name="Hillier L."/>
            <person name="Hinrichs A.S."/>
            <person name="Holmes I."/>
            <person name="Hoskins R.A."/>
            <person name="Hubisz M.J."/>
            <person name="Hultmark D."/>
            <person name="Huntley M.A."/>
            <person name="Jaffe D.B."/>
            <person name="Jagadeeshan S."/>
            <person name="Jeck W.R."/>
            <person name="Johnson J."/>
            <person name="Jones C.D."/>
            <person name="Jordan W.C."/>
            <person name="Karpen G.H."/>
            <person name="Kataoka E."/>
            <person name="Keightley P.D."/>
            <person name="Kheradpour P."/>
            <person name="Kirkness E.F."/>
            <person name="Koerich L.B."/>
            <person name="Kristiansen K."/>
            <person name="Kudrna D."/>
            <person name="Kulathinal R.J."/>
            <person name="Kumar S."/>
            <person name="Kwok R."/>
            <person name="Lander E."/>
            <person name="Langley C.H."/>
            <person name="Lapoint R."/>
            <person name="Lazzaro B.P."/>
            <person name="Lee S.J."/>
            <person name="Levesque L."/>
            <person name="Li R."/>
            <person name="Lin C.F."/>
            <person name="Lin M.F."/>
            <person name="Lindblad-Toh K."/>
            <person name="Llopart A."/>
            <person name="Long M."/>
            <person name="Low L."/>
            <person name="Lozovsky E."/>
            <person name="Lu J."/>
            <person name="Luo M."/>
            <person name="Machado C.A."/>
            <person name="Makalowski W."/>
            <person name="Marzo M."/>
            <person name="Matsuda M."/>
            <person name="Matzkin L."/>
            <person name="McAllister B."/>
            <person name="McBride C.S."/>
            <person name="McKernan B."/>
            <person name="McKernan K."/>
            <person name="Mendez-Lago M."/>
            <person name="Minx P."/>
            <person name="Mollenhauer M.U."/>
            <person name="Montooth K."/>
            <person name="Mount S.M."/>
            <person name="Mu X."/>
            <person name="Myers E."/>
            <person name="Negre B."/>
            <person name="Newfeld S."/>
            <person name="Nielsen R."/>
            <person name="Noor M.A."/>
            <person name="O'Grady P."/>
            <person name="Pachter L."/>
            <person name="Papaceit M."/>
            <person name="Parisi M.J."/>
            <person name="Parisi M."/>
            <person name="Parts L."/>
            <person name="Pedersen J.S."/>
            <person name="Pesole G."/>
            <person name="Phillippy A.M."/>
            <person name="Ponting C.P."/>
            <person name="Pop M."/>
            <person name="Porcelli D."/>
            <person name="Powell J.R."/>
            <person name="Prohaska S."/>
            <person name="Pruitt K."/>
            <person name="Puig M."/>
            <person name="Quesneville H."/>
            <person name="Ram K.R."/>
            <person name="Rand D."/>
            <person name="Rasmussen M.D."/>
            <person name="Reed L.K."/>
            <person name="Reenan R."/>
            <person name="Reily A."/>
            <person name="Remington K.A."/>
            <person name="Rieger T.T."/>
            <person name="Ritchie M.G."/>
            <person name="Robin C."/>
            <person name="Rogers Y.H."/>
            <person name="Rohde C."/>
            <person name="Rozas J."/>
            <person name="Rubenfield M.J."/>
            <person name="Ruiz A."/>
            <person name="Russo S."/>
            <person name="Salzberg S.L."/>
            <person name="Sanchez-Gracia A."/>
            <person name="Saranga D.J."/>
            <person name="Sato H."/>
            <person name="Schaeffer S.W."/>
            <person name="Schatz M.C."/>
            <person name="Schlenke T."/>
            <person name="Schwartz R."/>
            <person name="Segarra C."/>
            <person name="Singh R.S."/>
            <person name="Sirot L."/>
            <person name="Sirota M."/>
            <person name="Sisneros N.B."/>
            <person name="Smith C.D."/>
            <person name="Smith T.F."/>
            <person name="Spieth J."/>
            <person name="Stage D.E."/>
            <person name="Stark A."/>
            <person name="Stephan W."/>
            <person name="Strausberg R.L."/>
            <person name="Strempel S."/>
            <person name="Sturgill D."/>
            <person name="Sutton G."/>
            <person name="Sutton G.G."/>
            <person name="Tao W."/>
            <person name="Teichmann S."/>
            <person name="Tobari Y.N."/>
            <person name="Tomimura Y."/>
            <person name="Tsolas J.M."/>
            <person name="Valente V.L."/>
            <person name="Venter E."/>
            <person name="Venter J.C."/>
            <person name="Vicario S."/>
            <person name="Vieira F.G."/>
            <person name="Vilella A.J."/>
            <person name="Villasante A."/>
            <person name="Walenz B."/>
            <person name="Wang J."/>
            <person name="Wasserman M."/>
            <person name="Watts T."/>
            <person name="Wilson D."/>
            <person name="Wilson R.K."/>
            <person name="Wing R.A."/>
            <person name="Wolfner M.F."/>
            <person name="Wong A."/>
            <person name="Wong G.K."/>
            <person name="Wu C.I."/>
            <person name="Wu G."/>
            <person name="Yamamoto D."/>
            <person name="Yang H.P."/>
            <person name="Yang S.P."/>
            <person name="Yorke J.A."/>
            <person name="Yoshida K."/>
            <person name="Zdobnov E."/>
            <person name="Zhang P."/>
            <person name="Zhang Y."/>
            <person name="Zimin A.V."/>
            <person name="Baldwin J."/>
            <person name="Abdouelleil A."/>
            <person name="Abdulkadir J."/>
            <person name="Abebe A."/>
            <person name="Abera B."/>
            <person name="Abreu J."/>
            <person name="Acer S.C."/>
            <person name="Aftuck L."/>
            <person name="Alexander A."/>
            <person name="An P."/>
            <person name="Anderson E."/>
            <person name="Anderson S."/>
            <person name="Arachi H."/>
            <person name="Azer M."/>
            <person name="Bachantsang P."/>
            <person name="Barry A."/>
            <person name="Bayul T."/>
            <person name="Berlin A."/>
            <person name="Bessette D."/>
            <person name="Bloom T."/>
            <person name="Blye J."/>
            <person name="Boguslavskiy L."/>
            <person name="Bonnet C."/>
            <person name="Boukhgalter B."/>
            <person name="Bourzgui I."/>
            <person name="Brown A."/>
            <person name="Cahill P."/>
            <person name="Channer S."/>
            <person name="Cheshatsang Y."/>
            <person name="Chuda L."/>
            <person name="Citroen M."/>
            <person name="Collymore A."/>
            <person name="Cooke P."/>
            <person name="Costello M."/>
            <person name="D'Aco K."/>
            <person name="Daza R."/>
            <person name="De Haan G."/>
            <person name="DeGray S."/>
            <person name="DeMaso C."/>
            <person name="Dhargay N."/>
            <person name="Dooley K."/>
            <person name="Dooley E."/>
            <person name="Doricent M."/>
            <person name="Dorje P."/>
            <person name="Dorjee K."/>
            <person name="Dupes A."/>
            <person name="Elong R."/>
            <person name="Falk J."/>
            <person name="Farina A."/>
            <person name="Faro S."/>
            <person name="Ferguson D."/>
            <person name="Fisher S."/>
            <person name="Foley C.D."/>
            <person name="Franke A."/>
            <person name="Friedrich D."/>
            <person name="Gadbois L."/>
            <person name="Gearin G."/>
            <person name="Gearin C.R."/>
            <person name="Giannoukos G."/>
            <person name="Goode T."/>
            <person name="Graham J."/>
            <person name="Grandbois E."/>
            <person name="Grewal S."/>
            <person name="Gyaltsen K."/>
            <person name="Hafez N."/>
            <person name="Hagos B."/>
            <person name="Hall J."/>
            <person name="Henson C."/>
            <person name="Hollinger A."/>
            <person name="Honan T."/>
            <person name="Huard M.D."/>
            <person name="Hughes L."/>
            <person name="Hurhula B."/>
            <person name="Husby M.E."/>
            <person name="Kamat A."/>
            <person name="Kanga B."/>
            <person name="Kashin S."/>
            <person name="Khazanovich D."/>
            <person name="Kisner P."/>
            <person name="Lance K."/>
            <person name="Lara M."/>
            <person name="Lee W."/>
            <person name="Lennon N."/>
            <person name="Letendre F."/>
            <person name="LeVine R."/>
            <person name="Lipovsky A."/>
            <person name="Liu X."/>
            <person name="Liu J."/>
            <person name="Liu S."/>
            <person name="Lokyitsang T."/>
            <person name="Lokyitsang Y."/>
            <person name="Lubonja R."/>
            <person name="Lui A."/>
            <person name="MacDonald P."/>
            <person name="Magnisalis V."/>
            <person name="Maru K."/>
            <person name="Matthews C."/>
            <person name="McCusker W."/>
            <person name="McDonough S."/>
            <person name="Mehta T."/>
            <person name="Meldrim J."/>
            <person name="Meneus L."/>
            <person name="Mihai O."/>
            <person name="Mihalev A."/>
            <person name="Mihova T."/>
            <person name="Mittelman R."/>
            <person name="Mlenga V."/>
            <person name="Montmayeur A."/>
            <person name="Mulrain L."/>
            <person name="Navidi A."/>
            <person name="Naylor J."/>
            <person name="Negash T."/>
            <person name="Nguyen T."/>
            <person name="Nguyen N."/>
            <person name="Nicol R."/>
            <person name="Norbu C."/>
            <person name="Norbu N."/>
            <person name="Novod N."/>
            <person name="O'Neill B."/>
            <person name="Osman S."/>
            <person name="Markiewicz E."/>
            <person name="Oyono O.L."/>
            <person name="Patti C."/>
            <person name="Phunkhang P."/>
            <person name="Pierre F."/>
            <person name="Priest M."/>
            <person name="Raghuraman S."/>
            <person name="Rege F."/>
            <person name="Reyes R."/>
            <person name="Rise C."/>
            <person name="Rogov P."/>
            <person name="Ross K."/>
            <person name="Ryan E."/>
            <person name="Settipalli S."/>
            <person name="Shea T."/>
            <person name="Sherpa N."/>
            <person name="Shi L."/>
            <person name="Shih D."/>
            <person name="Sparrow T."/>
            <person name="Spaulding J."/>
            <person name="Stalker J."/>
            <person name="Stange-Thomann N."/>
            <person name="Stavropoulos S."/>
            <person name="Stone C."/>
            <person name="Strader C."/>
            <person name="Tesfaye S."/>
            <person name="Thomson T."/>
            <person name="Thoulutsang Y."/>
            <person name="Thoulutsang D."/>
            <person name="Topham K."/>
            <person name="Topping I."/>
            <person name="Tsamla T."/>
            <person name="Vassiliev H."/>
            <person name="Vo A."/>
            <person name="Wangchuk T."/>
            <person name="Wangdi T."/>
            <person name="Weiand M."/>
            <person name="Wilkinson J."/>
            <person name="Wilson A."/>
            <person name="Yadav S."/>
            <person name="Young G."/>
            <person name="Yu Q."/>
            <person name="Zembek L."/>
            <person name="Zhong D."/>
            <person name="Zimmer A."/>
            <person name="Zwirko Z."/>
            <person name="Jaffe D.B."/>
            <person name="Alvarez P."/>
            <person name="Brockman W."/>
            <person name="Butler J."/>
            <person name="Chin C."/>
            <person name="Gnerre S."/>
            <person name="Grabherr M."/>
            <person name="Kleber M."/>
            <person name="Mauceli E."/>
            <person name="MacCallum I."/>
        </authorList>
    </citation>
    <scope>NUCLEOTIDE SEQUENCE [LARGE SCALE GENOMIC DNA]</scope>
    <source>
        <strain evidence="6">Tucson 14030-0811.24</strain>
    </source>
</reference>
<proteinExistence type="inferred from homology"/>
<dbReference type="GO" id="GO:0000973">
    <property type="term" value="P:post-transcriptional tethering of RNA polymerase II gene DNA at nuclear periphery"/>
    <property type="evidence" value="ECO:0007669"/>
    <property type="project" value="TreeGrafter"/>
</dbReference>
<dbReference type="PANTHER" id="PTHR12732:SF0">
    <property type="entry name" value="PCI DOMAIN-CONTAINING PROTEIN 2"/>
    <property type="match status" value="1"/>
</dbReference>
<dbReference type="HOGENOM" id="CLU_031567_2_0_1"/>
<dbReference type="GO" id="GO:0006368">
    <property type="term" value="P:transcription elongation by RNA polymerase II"/>
    <property type="evidence" value="ECO:0007669"/>
    <property type="project" value="TreeGrafter"/>
</dbReference>
<dbReference type="KEGG" id="dwi:6639188"/>
<dbReference type="PROSITE" id="PS50250">
    <property type="entry name" value="PCI"/>
    <property type="match status" value="1"/>
</dbReference>
<dbReference type="InterPro" id="IPR036388">
    <property type="entry name" value="WH-like_DNA-bd_sf"/>
</dbReference>
<organism evidence="5 6">
    <name type="scientific">Drosophila willistoni</name>
    <name type="common">Fruit fly</name>
    <dbReference type="NCBI Taxonomy" id="7260"/>
    <lineage>
        <taxon>Eukaryota</taxon>
        <taxon>Metazoa</taxon>
        <taxon>Ecdysozoa</taxon>
        <taxon>Arthropoda</taxon>
        <taxon>Hexapoda</taxon>
        <taxon>Insecta</taxon>
        <taxon>Pterygota</taxon>
        <taxon>Neoptera</taxon>
        <taxon>Endopterygota</taxon>
        <taxon>Diptera</taxon>
        <taxon>Brachycera</taxon>
        <taxon>Muscomorpha</taxon>
        <taxon>Ephydroidea</taxon>
        <taxon>Drosophilidae</taxon>
        <taxon>Drosophila</taxon>
        <taxon>Sophophora</taxon>
    </lineage>
</organism>
<dbReference type="GO" id="GO:0019904">
    <property type="term" value="F:protein domain specific binding"/>
    <property type="evidence" value="ECO:0007669"/>
    <property type="project" value="EnsemblMetazoa"/>
</dbReference>
<dbReference type="GO" id="GO:0016973">
    <property type="term" value="P:poly(A)+ mRNA export from nucleus"/>
    <property type="evidence" value="ECO:0007669"/>
    <property type="project" value="TreeGrafter"/>
</dbReference>
<dbReference type="InterPro" id="IPR045114">
    <property type="entry name" value="Csn12-like"/>
</dbReference>
<evidence type="ECO:0000256" key="3">
    <source>
        <dbReference type="ARBA" id="ARBA00072421"/>
    </source>
</evidence>
<dbReference type="Proteomes" id="UP000007798">
    <property type="component" value="Unassembled WGS sequence"/>
</dbReference>
<dbReference type="InParanoid" id="B4MKQ0"/>
<protein>
    <recommendedName>
        <fullName evidence="3">PCI domain-containing protein 2 homolog</fullName>
    </recommendedName>
    <alternativeName>
        <fullName evidence="2">CSN12-like protein</fullName>
    </alternativeName>
</protein>
<dbReference type="GO" id="GO:0003723">
    <property type="term" value="F:RNA binding"/>
    <property type="evidence" value="ECO:0007669"/>
    <property type="project" value="InterPro"/>
</dbReference>
<evidence type="ECO:0000313" key="5">
    <source>
        <dbReference type="EMBL" id="EDW72756.1"/>
    </source>
</evidence>
<dbReference type="Gene3D" id="1.10.10.10">
    <property type="entry name" value="Winged helix-like DNA-binding domain superfamily/Winged helix DNA-binding domain"/>
    <property type="match status" value="1"/>
</dbReference>
<sequence length="397" mass="45855">MFGSVNNYLSGVLRAAEDDDGDNLATFLSLRDIHVQNHNLYIAQPEKLVERMLKRTSMDEAVSAHLKVLYNLAQEPPNYMDAYTQQAACCSAVVKLLQQLRDENWCLPLMYRVCLDLRYLAQACEKHCRGFTPGHILEKAADCMMACFRVCAADGRASEEDTKRQGMMNLVNQLFKIYFRINKLHLCKPLIRAIENCSLKDTFPLPEQITYKYFVGRRAMFDSNYRQAVDDLAYAFSHCPERFTSNKRLILIYLVPVKMLLGYLPRKSLLQRYDLLLFHDLALALKAGNVNKFDEIVREQELVLIRSGIYLLVEKLKFIVYRNLFKKVFVIRQTHQLDMDDFLTALRFVGVTDISLDETHCIVANLIYEGKIKGYMSHVHNKLVVSKQNPFPPLIST</sequence>
<evidence type="ECO:0000259" key="4">
    <source>
        <dbReference type="PROSITE" id="PS50250"/>
    </source>
</evidence>
<name>B4MKQ0_DROWI</name>
<dbReference type="AlphaFoldDB" id="B4MKQ0"/>
<dbReference type="Pfam" id="PF01399">
    <property type="entry name" value="PCI"/>
    <property type="match status" value="1"/>
</dbReference>